<protein>
    <submittedName>
        <fullName evidence="1">Uncharacterized protein</fullName>
    </submittedName>
</protein>
<keyword evidence="2" id="KW-1185">Reference proteome</keyword>
<evidence type="ECO:0000313" key="2">
    <source>
        <dbReference type="Proteomes" id="UP000054928"/>
    </source>
</evidence>
<dbReference type="Proteomes" id="UP000054928">
    <property type="component" value="Unassembled WGS sequence"/>
</dbReference>
<sequence length="66" mass="7876">MTNDENRDDIALVMSLLLYDQRENQIQQERQCALEVERTKRNKNIPLSVVEQERCQDEVIMVELQL</sequence>
<accession>A0A0P1AZ66</accession>
<dbReference type="GeneID" id="36398872"/>
<evidence type="ECO:0000313" key="1">
    <source>
        <dbReference type="EMBL" id="CEG47168.1"/>
    </source>
</evidence>
<reference evidence="2" key="1">
    <citation type="submission" date="2014-09" db="EMBL/GenBank/DDBJ databases">
        <authorList>
            <person name="Sharma Rahul"/>
            <person name="Thines Marco"/>
        </authorList>
    </citation>
    <scope>NUCLEOTIDE SEQUENCE [LARGE SCALE GENOMIC DNA]</scope>
</reference>
<proteinExistence type="predicted"/>
<dbReference type="AlphaFoldDB" id="A0A0P1AZ66"/>
<name>A0A0P1AZ66_PLAHL</name>
<dbReference type="RefSeq" id="XP_024583537.1">
    <property type="nucleotide sequence ID" value="XM_024718105.1"/>
</dbReference>
<organism evidence="1 2">
    <name type="scientific">Plasmopara halstedii</name>
    <name type="common">Downy mildew of sunflower</name>
    <dbReference type="NCBI Taxonomy" id="4781"/>
    <lineage>
        <taxon>Eukaryota</taxon>
        <taxon>Sar</taxon>
        <taxon>Stramenopiles</taxon>
        <taxon>Oomycota</taxon>
        <taxon>Peronosporomycetes</taxon>
        <taxon>Peronosporales</taxon>
        <taxon>Peronosporaceae</taxon>
        <taxon>Plasmopara</taxon>
    </lineage>
</organism>
<dbReference type="EMBL" id="CCYD01002371">
    <property type="protein sequence ID" value="CEG47168.1"/>
    <property type="molecule type" value="Genomic_DNA"/>
</dbReference>